<evidence type="ECO:0000256" key="4">
    <source>
        <dbReference type="ARBA" id="ARBA00023125"/>
    </source>
</evidence>
<dbReference type="Pfam" id="PF02742">
    <property type="entry name" value="Fe_dep_repr_C"/>
    <property type="match status" value="1"/>
</dbReference>
<dbReference type="Gene3D" id="1.10.60.10">
    <property type="entry name" value="Iron dependent repressor, metal binding and dimerisation domain"/>
    <property type="match status" value="1"/>
</dbReference>
<dbReference type="OrthoDB" id="9791355at2"/>
<evidence type="ECO:0000256" key="1">
    <source>
        <dbReference type="ARBA" id="ARBA00007871"/>
    </source>
</evidence>
<dbReference type="InterPro" id="IPR022689">
    <property type="entry name" value="Iron_dep_repressor"/>
</dbReference>
<evidence type="ECO:0000256" key="6">
    <source>
        <dbReference type="ARBA" id="ARBA00025185"/>
    </source>
</evidence>
<comment type="similarity">
    <text evidence="1">Belongs to the DtxR/MntR family.</text>
</comment>
<dbReference type="InterPro" id="IPR050536">
    <property type="entry name" value="DtxR_MntR_Metal-Reg"/>
</dbReference>
<protein>
    <recommendedName>
        <fullName evidence="2">Transcriptional regulator MntR</fullName>
    </recommendedName>
</protein>
<comment type="function">
    <text evidence="6">In the presence of manganese, represses expression of mntH and mntS. Up-regulates expression of mntP.</text>
</comment>
<keyword evidence="5" id="KW-0804">Transcription</keyword>
<dbReference type="InterPro" id="IPR036421">
    <property type="entry name" value="Fe_dep_repressor_sf"/>
</dbReference>
<dbReference type="STRING" id="1121409.SAMN02745124_04242"/>
<dbReference type="InterPro" id="IPR036390">
    <property type="entry name" value="WH_DNA-bd_sf"/>
</dbReference>
<dbReference type="EMBL" id="FQXS01000044">
    <property type="protein sequence ID" value="SHI13369.1"/>
    <property type="molecule type" value="Genomic_DNA"/>
</dbReference>
<evidence type="ECO:0000256" key="2">
    <source>
        <dbReference type="ARBA" id="ARBA00022386"/>
    </source>
</evidence>
<evidence type="ECO:0000313" key="9">
    <source>
        <dbReference type="Proteomes" id="UP000184139"/>
    </source>
</evidence>
<evidence type="ECO:0000256" key="5">
    <source>
        <dbReference type="ARBA" id="ARBA00023163"/>
    </source>
</evidence>
<dbReference type="Proteomes" id="UP000184139">
    <property type="component" value="Unassembled WGS sequence"/>
</dbReference>
<dbReference type="AlphaFoldDB" id="A0A1M5YN81"/>
<evidence type="ECO:0000313" key="8">
    <source>
        <dbReference type="EMBL" id="SHI13369.1"/>
    </source>
</evidence>
<dbReference type="RefSeq" id="WP_073379230.1">
    <property type="nucleotide sequence ID" value="NZ_FQXS01000044.1"/>
</dbReference>
<accession>A0A1M5YN81</accession>
<evidence type="ECO:0000256" key="3">
    <source>
        <dbReference type="ARBA" id="ARBA00023015"/>
    </source>
</evidence>
<organism evidence="8 9">
    <name type="scientific">Desulfofustis glycolicus DSM 9705</name>
    <dbReference type="NCBI Taxonomy" id="1121409"/>
    <lineage>
        <taxon>Bacteria</taxon>
        <taxon>Pseudomonadati</taxon>
        <taxon>Thermodesulfobacteriota</taxon>
        <taxon>Desulfobulbia</taxon>
        <taxon>Desulfobulbales</taxon>
        <taxon>Desulfocapsaceae</taxon>
        <taxon>Desulfofustis</taxon>
    </lineage>
</organism>
<dbReference type="Gene3D" id="1.10.10.10">
    <property type="entry name" value="Winged helix-like DNA-binding domain superfamily/Winged helix DNA-binding domain"/>
    <property type="match status" value="1"/>
</dbReference>
<gene>
    <name evidence="8" type="ORF">SAMN02745124_04242</name>
</gene>
<dbReference type="SUPFAM" id="SSF46785">
    <property type="entry name" value="Winged helix' DNA-binding domain"/>
    <property type="match status" value="1"/>
</dbReference>
<keyword evidence="4" id="KW-0238">DNA-binding</keyword>
<dbReference type="GO" id="GO:0003700">
    <property type="term" value="F:DNA-binding transcription factor activity"/>
    <property type="evidence" value="ECO:0007669"/>
    <property type="project" value="InterPro"/>
</dbReference>
<dbReference type="PROSITE" id="PS50944">
    <property type="entry name" value="HTH_DTXR"/>
    <property type="match status" value="1"/>
</dbReference>
<evidence type="ECO:0000259" key="7">
    <source>
        <dbReference type="PROSITE" id="PS50944"/>
    </source>
</evidence>
<proteinExistence type="inferred from homology"/>
<keyword evidence="3" id="KW-0805">Transcription regulation</keyword>
<dbReference type="SMART" id="SM00529">
    <property type="entry name" value="HTH_DTXR"/>
    <property type="match status" value="1"/>
</dbReference>
<dbReference type="PANTHER" id="PTHR33238">
    <property type="entry name" value="IRON (METAL) DEPENDENT REPRESSOR, DTXR FAMILY"/>
    <property type="match status" value="1"/>
</dbReference>
<dbReference type="Pfam" id="PF01325">
    <property type="entry name" value="Fe_dep_repress"/>
    <property type="match status" value="1"/>
</dbReference>
<name>A0A1M5YN81_9BACT</name>
<dbReference type="InterPro" id="IPR036388">
    <property type="entry name" value="WH-like_DNA-bd_sf"/>
</dbReference>
<dbReference type="InterPro" id="IPR022687">
    <property type="entry name" value="HTH_DTXR"/>
</dbReference>
<dbReference type="SUPFAM" id="SSF47979">
    <property type="entry name" value="Iron-dependent repressor protein, dimerization domain"/>
    <property type="match status" value="1"/>
</dbReference>
<sequence length="169" mass="18547">MSETNLTASQEDYLEAIYQISAVKMAARAKDIATFLNVRASSVTGALRSLGALGLINYSPYDLITLTDEGRVVAEDIVHRHEALKRFMVEVLGVDSGEADEVACRMEHSVPKDIVERFVKYAEYVEQCPKGGITWDPRSGYYCRDSGHSSCDRCRASGAAAGKPAKKHN</sequence>
<dbReference type="GO" id="GO:0046983">
    <property type="term" value="F:protein dimerization activity"/>
    <property type="evidence" value="ECO:0007669"/>
    <property type="project" value="InterPro"/>
</dbReference>
<dbReference type="InterPro" id="IPR001367">
    <property type="entry name" value="Fe_dep_repressor"/>
</dbReference>
<reference evidence="8 9" key="1">
    <citation type="submission" date="2016-11" db="EMBL/GenBank/DDBJ databases">
        <authorList>
            <person name="Jaros S."/>
            <person name="Januszkiewicz K."/>
            <person name="Wedrychowicz H."/>
        </authorList>
    </citation>
    <scope>NUCLEOTIDE SEQUENCE [LARGE SCALE GENOMIC DNA]</scope>
    <source>
        <strain evidence="8 9">DSM 9705</strain>
    </source>
</reference>
<dbReference type="PANTHER" id="PTHR33238:SF7">
    <property type="entry name" value="IRON-DEPENDENT TRANSCRIPTIONAL REGULATOR"/>
    <property type="match status" value="1"/>
</dbReference>
<dbReference type="GO" id="GO:0003677">
    <property type="term" value="F:DNA binding"/>
    <property type="evidence" value="ECO:0007669"/>
    <property type="project" value="UniProtKB-KW"/>
</dbReference>
<dbReference type="GO" id="GO:0046914">
    <property type="term" value="F:transition metal ion binding"/>
    <property type="evidence" value="ECO:0007669"/>
    <property type="project" value="InterPro"/>
</dbReference>
<feature type="domain" description="HTH dtxR-type" evidence="7">
    <location>
        <begin position="1"/>
        <end position="67"/>
    </location>
</feature>
<keyword evidence="9" id="KW-1185">Reference proteome</keyword>